<reference evidence="6 7" key="1">
    <citation type="journal article" date="2008" name="Nature">
        <title>The Trichoplax genome and the nature of placozoans.</title>
        <authorList>
            <person name="Srivastava M."/>
            <person name="Begovic E."/>
            <person name="Chapman J."/>
            <person name="Putnam N.H."/>
            <person name="Hellsten U."/>
            <person name="Kawashima T."/>
            <person name="Kuo A."/>
            <person name="Mitros T."/>
            <person name="Salamov A."/>
            <person name="Carpenter M.L."/>
            <person name="Signorovitch A.Y."/>
            <person name="Moreno M.A."/>
            <person name="Kamm K."/>
            <person name="Grimwood J."/>
            <person name="Schmutz J."/>
            <person name="Shapiro H."/>
            <person name="Grigoriev I.V."/>
            <person name="Buss L.W."/>
            <person name="Schierwater B."/>
            <person name="Dellaporta S.L."/>
            <person name="Rokhsar D.S."/>
        </authorList>
    </citation>
    <scope>NUCLEOTIDE SEQUENCE [LARGE SCALE GENOMIC DNA]</scope>
    <source>
        <strain evidence="6 7">Grell-BS-1999</strain>
    </source>
</reference>
<evidence type="ECO:0000256" key="1">
    <source>
        <dbReference type="ARBA" id="ARBA00004141"/>
    </source>
</evidence>
<dbReference type="GO" id="GO:0016020">
    <property type="term" value="C:membrane"/>
    <property type="evidence" value="ECO:0007669"/>
    <property type="project" value="UniProtKB-SubCell"/>
</dbReference>
<organism evidence="6 7">
    <name type="scientific">Trichoplax adhaerens</name>
    <name type="common">Trichoplax reptans</name>
    <dbReference type="NCBI Taxonomy" id="10228"/>
    <lineage>
        <taxon>Eukaryota</taxon>
        <taxon>Metazoa</taxon>
        <taxon>Placozoa</taxon>
        <taxon>Uniplacotomia</taxon>
        <taxon>Trichoplacea</taxon>
        <taxon>Trichoplacidae</taxon>
        <taxon>Trichoplax</taxon>
    </lineage>
</organism>
<dbReference type="RefSeq" id="XP_002110801.1">
    <property type="nucleotide sequence ID" value="XM_002110765.1"/>
</dbReference>
<dbReference type="GO" id="GO:0015267">
    <property type="term" value="F:channel activity"/>
    <property type="evidence" value="ECO:0000318"/>
    <property type="project" value="GO_Central"/>
</dbReference>
<dbReference type="HOGENOM" id="CLU_1162455_0_0_1"/>
<keyword evidence="3 5" id="KW-1133">Transmembrane helix</keyword>
<evidence type="ECO:0000256" key="2">
    <source>
        <dbReference type="ARBA" id="ARBA00022692"/>
    </source>
</evidence>
<dbReference type="GeneID" id="6752014"/>
<keyword evidence="7" id="KW-1185">Reference proteome</keyword>
<dbReference type="EMBL" id="DS985243">
    <property type="protein sequence ID" value="EDV26805.1"/>
    <property type="molecule type" value="Genomic_DNA"/>
</dbReference>
<feature type="transmembrane region" description="Helical" evidence="5">
    <location>
        <begin position="60"/>
        <end position="80"/>
    </location>
</feature>
<dbReference type="InterPro" id="IPR051883">
    <property type="entry name" value="AQP11/12_channel"/>
</dbReference>
<feature type="transmembrane region" description="Helical" evidence="5">
    <location>
        <begin position="136"/>
        <end position="156"/>
    </location>
</feature>
<evidence type="ECO:0000256" key="5">
    <source>
        <dbReference type="SAM" id="Phobius"/>
    </source>
</evidence>
<sequence length="239" mass="28219">MLIVTFVLCQILRRLVRPFLKGDGRLIFGEFMAIFQLSCCIQELNFTDHQFSLPIRMLRLFSVILATCYFFDGCTGHVGWISEIVILDGRFFFYLLLLIAQLCGGYAAYLFTPYYFPHHYFQHFYQDHPCQSLDPIQRAWIEFIGTSLLFLLDWCTRRYEDFNRVSQTLYVVAITYLYYGHIDVFINPIMAKTMTAHCNTEDLNLHLLIYWIGPIISIVLPLIVIRFMSRRTEVKVKED</sequence>
<dbReference type="PANTHER" id="PTHR21191">
    <property type="entry name" value="AQUAPORIN"/>
    <property type="match status" value="1"/>
</dbReference>
<dbReference type="STRING" id="10228.B3RR23"/>
<evidence type="ECO:0000313" key="6">
    <source>
        <dbReference type="EMBL" id="EDV26805.1"/>
    </source>
</evidence>
<comment type="subcellular location">
    <subcellularLocation>
        <location evidence="1">Membrane</location>
        <topology evidence="1">Multi-pass membrane protein</topology>
    </subcellularLocation>
</comment>
<dbReference type="GO" id="GO:0005737">
    <property type="term" value="C:cytoplasm"/>
    <property type="evidence" value="ECO:0000318"/>
    <property type="project" value="GO_Central"/>
</dbReference>
<accession>B3RR23</accession>
<name>B3RR23_TRIAD</name>
<feature type="transmembrane region" description="Helical" evidence="5">
    <location>
        <begin position="92"/>
        <end position="116"/>
    </location>
</feature>
<dbReference type="InParanoid" id="B3RR23"/>
<dbReference type="Proteomes" id="UP000009022">
    <property type="component" value="Unassembled WGS sequence"/>
</dbReference>
<protein>
    <submittedName>
        <fullName evidence="6">Uncharacterized protein</fullName>
    </submittedName>
</protein>
<evidence type="ECO:0000313" key="7">
    <source>
        <dbReference type="Proteomes" id="UP000009022"/>
    </source>
</evidence>
<dbReference type="InterPro" id="IPR023271">
    <property type="entry name" value="Aquaporin-like"/>
</dbReference>
<dbReference type="KEGG" id="tad:TRIADDRAFT_54083"/>
<dbReference type="PANTHER" id="PTHR21191:SF16">
    <property type="entry name" value="AQUAPORIN"/>
    <property type="match status" value="1"/>
</dbReference>
<keyword evidence="4 5" id="KW-0472">Membrane</keyword>
<dbReference type="CTD" id="6752014"/>
<dbReference type="AlphaFoldDB" id="B3RR23"/>
<keyword evidence="2 5" id="KW-0812">Transmembrane</keyword>
<proteinExistence type="predicted"/>
<evidence type="ECO:0000256" key="4">
    <source>
        <dbReference type="ARBA" id="ARBA00023136"/>
    </source>
</evidence>
<feature type="transmembrane region" description="Helical" evidence="5">
    <location>
        <begin position="209"/>
        <end position="228"/>
    </location>
</feature>
<feature type="transmembrane region" description="Helical" evidence="5">
    <location>
        <begin position="168"/>
        <end position="189"/>
    </location>
</feature>
<dbReference type="Gene3D" id="1.20.1080.10">
    <property type="entry name" value="Glycerol uptake facilitator protein"/>
    <property type="match status" value="1"/>
</dbReference>
<gene>
    <name evidence="6" type="ORF">TRIADDRAFT_54083</name>
</gene>
<dbReference type="FunCoup" id="B3RR23">
    <property type="interactions" value="105"/>
</dbReference>
<dbReference type="SUPFAM" id="SSF81338">
    <property type="entry name" value="Aquaporin-like"/>
    <property type="match status" value="1"/>
</dbReference>
<evidence type="ECO:0000256" key="3">
    <source>
        <dbReference type="ARBA" id="ARBA00022989"/>
    </source>
</evidence>